<dbReference type="SUPFAM" id="SSF55729">
    <property type="entry name" value="Acyl-CoA N-acyltransferases (Nat)"/>
    <property type="match status" value="1"/>
</dbReference>
<accession>A0A1L8DD29</accession>
<dbReference type="PANTHER" id="PTHR20905">
    <property type="entry name" value="N-ACETYLTRANSFERASE-RELATED"/>
    <property type="match status" value="1"/>
</dbReference>
<organism evidence="1">
    <name type="scientific">Nyssomyia neivai</name>
    <dbReference type="NCBI Taxonomy" id="330878"/>
    <lineage>
        <taxon>Eukaryota</taxon>
        <taxon>Metazoa</taxon>
        <taxon>Ecdysozoa</taxon>
        <taxon>Arthropoda</taxon>
        <taxon>Hexapoda</taxon>
        <taxon>Insecta</taxon>
        <taxon>Pterygota</taxon>
        <taxon>Neoptera</taxon>
        <taxon>Endopterygota</taxon>
        <taxon>Diptera</taxon>
        <taxon>Nematocera</taxon>
        <taxon>Psychodoidea</taxon>
        <taxon>Psychodidae</taxon>
        <taxon>Nyssomyia</taxon>
    </lineage>
</organism>
<evidence type="ECO:0008006" key="2">
    <source>
        <dbReference type="Google" id="ProtNLM"/>
    </source>
</evidence>
<sequence length="237" mass="26935">MSWKRPENVGFPQIWLTFDAKDPDTGKIVKYRVQDLPEDRFPEALHLMATEFLRDETMCKSLELINDPNVNGKDIWLGLLMQKISVVCFKEGSDEICGMNILEVLEKDVKEPEEKIESVKVQNLLKAMNFIKTQADPYNKHNVDKYLHAMGLLVLPKYRGLGLATEILRARVPLGKALGLKMTGTVFTGIASQKNAAKAGFVDEYTVYYEDLGKKEPFVVFPNVTSPQVKFMSLRFD</sequence>
<proteinExistence type="predicted"/>
<reference evidence="1" key="1">
    <citation type="submission" date="2016-12" db="EMBL/GenBank/DDBJ databases">
        <title>An insight into the sialome and mialome of the sand fly, Nyssomyia neivai.</title>
        <authorList>
            <person name="Sebastian V."/>
            <person name="Goulart T.M."/>
            <person name="Oliveira W."/>
            <person name="Calvo E."/>
            <person name="Oliveira L.F."/>
            <person name="Pinto M.C."/>
            <person name="Rosselino A.M."/>
            <person name="Ribeiro J.M."/>
        </authorList>
    </citation>
    <scope>NUCLEOTIDE SEQUENCE</scope>
</reference>
<dbReference type="EMBL" id="GFDF01009807">
    <property type="protein sequence ID" value="JAV04277.1"/>
    <property type="molecule type" value="Transcribed_RNA"/>
</dbReference>
<dbReference type="Gene3D" id="3.40.630.30">
    <property type="match status" value="1"/>
</dbReference>
<dbReference type="PANTHER" id="PTHR20905:SF32">
    <property type="entry name" value="ARYLALKYLAMINE N-ACETYLTRANSFERASE-LIKE 7, ISOFORM A"/>
    <property type="match status" value="1"/>
</dbReference>
<dbReference type="GO" id="GO:0008080">
    <property type="term" value="F:N-acetyltransferase activity"/>
    <property type="evidence" value="ECO:0007669"/>
    <property type="project" value="TreeGrafter"/>
</dbReference>
<dbReference type="AlphaFoldDB" id="A0A1L8DD29"/>
<protein>
    <recommendedName>
        <fullName evidence="2">N-acetyltransferase domain-containing protein</fullName>
    </recommendedName>
</protein>
<dbReference type="InterPro" id="IPR016181">
    <property type="entry name" value="Acyl_CoA_acyltransferase"/>
</dbReference>
<evidence type="ECO:0000313" key="1">
    <source>
        <dbReference type="EMBL" id="JAV04277.1"/>
    </source>
</evidence>
<name>A0A1L8DD29_9DIPT</name>